<feature type="transmembrane region" description="Helical" evidence="1">
    <location>
        <begin position="92"/>
        <end position="117"/>
    </location>
</feature>
<organism evidence="3 4">
    <name type="scientific">Longicatena caecimuris</name>
    <dbReference type="NCBI Taxonomy" id="1796635"/>
    <lineage>
        <taxon>Bacteria</taxon>
        <taxon>Bacillati</taxon>
        <taxon>Bacillota</taxon>
        <taxon>Erysipelotrichia</taxon>
        <taxon>Erysipelotrichales</taxon>
        <taxon>Erysipelotrichaceae</taxon>
        <taxon>Longicatena</taxon>
    </lineage>
</organism>
<dbReference type="PANTHER" id="PTHR42842">
    <property type="entry name" value="FAD/NAD(P)-BINDING OXIDOREDUCTASE"/>
    <property type="match status" value="1"/>
</dbReference>
<evidence type="ECO:0000256" key="1">
    <source>
        <dbReference type="SAM" id="Phobius"/>
    </source>
</evidence>
<dbReference type="PIRSF" id="PIRSF038984">
    <property type="entry name" value="FAD_binding_protein"/>
    <property type="match status" value="1"/>
</dbReference>
<reference evidence="3 4" key="1">
    <citation type="submission" date="2019-03" db="EMBL/GenBank/DDBJ databases">
        <title>Genomic Encyclopedia of Type Strains, Phase IV (KMG-IV): sequencing the most valuable type-strain genomes for metagenomic binning, comparative biology and taxonomic classification.</title>
        <authorList>
            <person name="Goeker M."/>
        </authorList>
    </citation>
    <scope>NUCLEOTIDE SEQUENCE [LARGE SCALE GENOMIC DNA]</scope>
    <source>
        <strain evidence="3 4">DSM 29481</strain>
    </source>
</reference>
<name>A0A4R3TGM9_9FIRM</name>
<dbReference type="InterPro" id="IPR049516">
    <property type="entry name" value="FAD-depend_C"/>
</dbReference>
<dbReference type="InterPro" id="IPR028348">
    <property type="entry name" value="FAD-binding_protein"/>
</dbReference>
<dbReference type="Gene3D" id="3.30.70.2700">
    <property type="match status" value="1"/>
</dbReference>
<dbReference type="EMBL" id="SMBP01000007">
    <property type="protein sequence ID" value="TCU60337.1"/>
    <property type="molecule type" value="Genomic_DNA"/>
</dbReference>
<dbReference type="AlphaFoldDB" id="A0A4R3TGM9"/>
<keyword evidence="4" id="KW-1185">Reference proteome</keyword>
<keyword evidence="1" id="KW-1133">Transmembrane helix</keyword>
<evidence type="ECO:0000313" key="4">
    <source>
        <dbReference type="Proteomes" id="UP000295773"/>
    </source>
</evidence>
<sequence>MIRIQQIHLTLEEDMTLLPEKIIKKLRIAPEELLSWRIHKETFDARWRHMQFTYTLDCTLKHEENVLKHPHKDITKTPDERYRMPKKGVVGLVHRPIVVGFGPAGMFAALLLAQMGYQPLILERGECVEKRVKSVEHFWKEGILNTESNVQFGEGGAGTFSDGKLTTRVKDVRIRKILEEFVRFGAPEDILYTAHPHIGTDLLRDIVKRMREEILRLGAEIRFSTRLDDILIEKGEVCGVVANGEVIPCEQLILAIGHSARDTMRMLMKRGVAVEPKAFAVGARIEHPQRLINEAQYKAYANHPRLKAAEYRLTYPASNGRGVYTFCMCPGGYVVPSASMEGGVVVNGMSEHARDGENANSALLVQIRPEDYGNDPEKAIQFQETLEKKAFQAGGCSYKAPAQLVKDFLAHQTSKGFGSVVPTYALGVTSANLHTILPSYVCEAMEEAIQGLDKKLKGFAYQDAVLIGVETRSSSPIRMIRNKEDCTSIQIKGIYPCGEGAGYAGGIVSAAIDGLRCSEQLIGMYHYHQE</sequence>
<dbReference type="PANTHER" id="PTHR42842:SF3">
    <property type="entry name" value="FAD_NAD(P)-BINDING OXIDOREDUCTASE FAMILY PROTEIN"/>
    <property type="match status" value="1"/>
</dbReference>
<feature type="domain" description="FAD-dependent protein C-terminal" evidence="2">
    <location>
        <begin position="278"/>
        <end position="473"/>
    </location>
</feature>
<keyword evidence="1" id="KW-0812">Transmembrane</keyword>
<accession>A0A4R3TGM9</accession>
<evidence type="ECO:0000259" key="2">
    <source>
        <dbReference type="Pfam" id="PF21688"/>
    </source>
</evidence>
<evidence type="ECO:0000313" key="3">
    <source>
        <dbReference type="EMBL" id="TCU60337.1"/>
    </source>
</evidence>
<dbReference type="InterPro" id="IPR036188">
    <property type="entry name" value="FAD/NAD-bd_sf"/>
</dbReference>
<keyword evidence="1" id="KW-0472">Membrane</keyword>
<gene>
    <name evidence="3" type="ORF">EDD61_10726</name>
</gene>
<protein>
    <recommendedName>
        <fullName evidence="2">FAD-dependent protein C-terminal domain-containing protein</fullName>
    </recommendedName>
</protein>
<dbReference type="SUPFAM" id="SSF51905">
    <property type="entry name" value="FAD/NAD(P)-binding domain"/>
    <property type="match status" value="1"/>
</dbReference>
<dbReference type="RefSeq" id="WP_132224437.1">
    <property type="nucleotide sequence ID" value="NZ_JANKBG010000007.1"/>
</dbReference>
<dbReference type="Gene3D" id="3.50.50.60">
    <property type="entry name" value="FAD/NAD(P)-binding domain"/>
    <property type="match status" value="2"/>
</dbReference>
<dbReference type="Pfam" id="PF21688">
    <property type="entry name" value="FAD-depend_C"/>
    <property type="match status" value="1"/>
</dbReference>
<comment type="caution">
    <text evidence="3">The sequence shown here is derived from an EMBL/GenBank/DDBJ whole genome shotgun (WGS) entry which is preliminary data.</text>
</comment>
<dbReference type="Proteomes" id="UP000295773">
    <property type="component" value="Unassembled WGS sequence"/>
</dbReference>
<proteinExistence type="predicted"/>